<sequence length="384" mass="43002">MKNIVLPPSTDHPVLSPTTRPVLPPPTDSPPKTSTDSPSKTSTPLPVAELRTLSLSTLGSLPSSPPRARYQPRFPSIAEVLDEYTEPVEDVPEVPYEGLTEHHRLHSQTHALTTLMQRPHPFHAPPLFPPTFHPRLILHIDCGTGILTRHLARLFPHARILATEDSPAPMLYAARTPPNVTYLQGTFHALLAAGRLPAEGTVDYIFSQLLILRMTGWSAYVQGASRLLRAGGWMEVQETTATVWRRDAKGACLDAEVTAGWKWLEAVKGAAGRAGLDFDCGDEVMGRMVYAGLEGVQTVGYYEMPFGTWGEEHTWEMGRHMVRWEKEVHQQMMERFLEGAGVRLGPLAMRQLMWETRMYLGAEKGKYRALNVVTGWKRERRGWC</sequence>
<keyword evidence="4" id="KW-1185">Reference proteome</keyword>
<proteinExistence type="predicted"/>
<dbReference type="Pfam" id="PF13649">
    <property type="entry name" value="Methyltransf_25"/>
    <property type="match status" value="1"/>
</dbReference>
<dbReference type="PANTHER" id="PTHR43591">
    <property type="entry name" value="METHYLTRANSFERASE"/>
    <property type="match status" value="1"/>
</dbReference>
<comment type="caution">
    <text evidence="3">The sequence shown here is derived from an EMBL/GenBank/DDBJ whole genome shotgun (WGS) entry which is preliminary data.</text>
</comment>
<dbReference type="SUPFAM" id="SSF53335">
    <property type="entry name" value="S-adenosyl-L-methionine-dependent methyltransferases"/>
    <property type="match status" value="1"/>
</dbReference>
<dbReference type="Gene3D" id="3.40.50.150">
    <property type="entry name" value="Vaccinia Virus protein VP39"/>
    <property type="match status" value="1"/>
</dbReference>
<dbReference type="GO" id="GO:0008168">
    <property type="term" value="F:methyltransferase activity"/>
    <property type="evidence" value="ECO:0007669"/>
    <property type="project" value="TreeGrafter"/>
</dbReference>
<name>A0A8H3IV56_9LECA</name>
<dbReference type="PANTHER" id="PTHR43591:SF24">
    <property type="entry name" value="2-METHOXY-6-POLYPRENYL-1,4-BENZOQUINOL METHYLASE, MITOCHONDRIAL"/>
    <property type="match status" value="1"/>
</dbReference>
<feature type="domain" description="Methyltransferase" evidence="2">
    <location>
        <begin position="137"/>
        <end position="232"/>
    </location>
</feature>
<dbReference type="InterPro" id="IPR029063">
    <property type="entry name" value="SAM-dependent_MTases_sf"/>
</dbReference>
<evidence type="ECO:0000256" key="1">
    <source>
        <dbReference type="SAM" id="MobiDB-lite"/>
    </source>
</evidence>
<evidence type="ECO:0000259" key="2">
    <source>
        <dbReference type="Pfam" id="PF13649"/>
    </source>
</evidence>
<evidence type="ECO:0000313" key="3">
    <source>
        <dbReference type="EMBL" id="CAF9927954.1"/>
    </source>
</evidence>
<reference evidence="3" key="1">
    <citation type="submission" date="2021-03" db="EMBL/GenBank/DDBJ databases">
        <authorList>
            <person name="Tagirdzhanova G."/>
        </authorList>
    </citation>
    <scope>NUCLEOTIDE SEQUENCE</scope>
</reference>
<protein>
    <recommendedName>
        <fullName evidence="2">Methyltransferase domain-containing protein</fullName>
    </recommendedName>
</protein>
<organism evidence="3 4">
    <name type="scientific">Heterodermia speciosa</name>
    <dbReference type="NCBI Taxonomy" id="116794"/>
    <lineage>
        <taxon>Eukaryota</taxon>
        <taxon>Fungi</taxon>
        <taxon>Dikarya</taxon>
        <taxon>Ascomycota</taxon>
        <taxon>Pezizomycotina</taxon>
        <taxon>Lecanoromycetes</taxon>
        <taxon>OSLEUM clade</taxon>
        <taxon>Lecanoromycetidae</taxon>
        <taxon>Caliciales</taxon>
        <taxon>Physciaceae</taxon>
        <taxon>Heterodermia</taxon>
    </lineage>
</organism>
<gene>
    <name evidence="3" type="ORF">HETSPECPRED_006712</name>
</gene>
<dbReference type="EMBL" id="CAJPDS010000046">
    <property type="protein sequence ID" value="CAF9927954.1"/>
    <property type="molecule type" value="Genomic_DNA"/>
</dbReference>
<dbReference type="CDD" id="cd02440">
    <property type="entry name" value="AdoMet_MTases"/>
    <property type="match status" value="1"/>
</dbReference>
<feature type="region of interest" description="Disordered" evidence="1">
    <location>
        <begin position="1"/>
        <end position="47"/>
    </location>
</feature>
<dbReference type="InterPro" id="IPR041698">
    <property type="entry name" value="Methyltransf_25"/>
</dbReference>
<feature type="compositionally biased region" description="Low complexity" evidence="1">
    <location>
        <begin position="30"/>
        <end position="47"/>
    </location>
</feature>
<dbReference type="Proteomes" id="UP000664521">
    <property type="component" value="Unassembled WGS sequence"/>
</dbReference>
<evidence type="ECO:0000313" key="4">
    <source>
        <dbReference type="Proteomes" id="UP000664521"/>
    </source>
</evidence>
<dbReference type="AlphaFoldDB" id="A0A8H3IV56"/>
<accession>A0A8H3IV56</accession>
<dbReference type="OrthoDB" id="10017101at2759"/>